<dbReference type="EMBL" id="JABXBU010002228">
    <property type="protein sequence ID" value="KAF8770256.1"/>
    <property type="molecule type" value="Genomic_DNA"/>
</dbReference>
<proteinExistence type="predicted"/>
<dbReference type="Gene3D" id="3.30.420.10">
    <property type="entry name" value="Ribonuclease H-like superfamily/Ribonuclease H"/>
    <property type="match status" value="1"/>
</dbReference>
<dbReference type="InterPro" id="IPR036397">
    <property type="entry name" value="RNaseH_sf"/>
</dbReference>
<dbReference type="AlphaFoldDB" id="A0A8T0EB80"/>
<dbReference type="PANTHER" id="PTHR46060">
    <property type="entry name" value="MARINER MOS1 TRANSPOSASE-LIKE PROTEIN"/>
    <property type="match status" value="1"/>
</dbReference>
<reference evidence="1" key="1">
    <citation type="journal article" date="2020" name="bioRxiv">
        <title>Chromosome-level reference genome of the European wasp spider Argiope bruennichi: a resource for studies on range expansion and evolutionary adaptation.</title>
        <authorList>
            <person name="Sheffer M.M."/>
            <person name="Hoppe A."/>
            <person name="Krehenwinkel H."/>
            <person name="Uhl G."/>
            <person name="Kuss A.W."/>
            <person name="Jensen L."/>
            <person name="Jensen C."/>
            <person name="Gillespie R.G."/>
            <person name="Hoff K.J."/>
            <person name="Prost S."/>
        </authorList>
    </citation>
    <scope>NUCLEOTIDE SEQUENCE</scope>
</reference>
<gene>
    <name evidence="1" type="ORF">HNY73_017812</name>
</gene>
<name>A0A8T0EB80_ARGBR</name>
<dbReference type="Proteomes" id="UP000807504">
    <property type="component" value="Unassembled WGS sequence"/>
</dbReference>
<dbReference type="GO" id="GO:0003676">
    <property type="term" value="F:nucleic acid binding"/>
    <property type="evidence" value="ECO:0007669"/>
    <property type="project" value="InterPro"/>
</dbReference>
<dbReference type="InterPro" id="IPR052709">
    <property type="entry name" value="Transposase-MT_Hybrid"/>
</dbReference>
<evidence type="ECO:0000313" key="1">
    <source>
        <dbReference type="EMBL" id="KAF8770256.1"/>
    </source>
</evidence>
<evidence type="ECO:0000313" key="2">
    <source>
        <dbReference type="Proteomes" id="UP000807504"/>
    </source>
</evidence>
<dbReference type="PANTHER" id="PTHR46060:SF3">
    <property type="entry name" value="PROTEIN GVQW3"/>
    <property type="match status" value="1"/>
</dbReference>
<organism evidence="1 2">
    <name type="scientific">Argiope bruennichi</name>
    <name type="common">Wasp spider</name>
    <name type="synonym">Aranea bruennichi</name>
    <dbReference type="NCBI Taxonomy" id="94029"/>
    <lineage>
        <taxon>Eukaryota</taxon>
        <taxon>Metazoa</taxon>
        <taxon>Ecdysozoa</taxon>
        <taxon>Arthropoda</taxon>
        <taxon>Chelicerata</taxon>
        <taxon>Arachnida</taxon>
        <taxon>Araneae</taxon>
        <taxon>Araneomorphae</taxon>
        <taxon>Entelegynae</taxon>
        <taxon>Araneoidea</taxon>
        <taxon>Araneidae</taxon>
        <taxon>Argiope</taxon>
    </lineage>
</organism>
<protein>
    <submittedName>
        <fullName evidence="1">Histone-lysine N-methyltransferase SETMAR like protein</fullName>
    </submittedName>
</protein>
<reference evidence="1" key="2">
    <citation type="submission" date="2020-06" db="EMBL/GenBank/DDBJ databases">
        <authorList>
            <person name="Sheffer M."/>
        </authorList>
    </citation>
    <scope>NUCLEOTIDE SEQUENCE</scope>
</reference>
<sequence>MLLPRIQRVHSQLYRTSKWSLLHDNPGSLTAIHVCNFLSKRRVTVLAHPPYSPDLAPADFFLFPHLKGILKGTHFVDNQTSDDV</sequence>
<comment type="caution">
    <text evidence="1">The sequence shown here is derived from an EMBL/GenBank/DDBJ whole genome shotgun (WGS) entry which is preliminary data.</text>
</comment>
<accession>A0A8T0EB80</accession>
<keyword evidence="2" id="KW-1185">Reference proteome</keyword>